<dbReference type="InterPro" id="IPR011990">
    <property type="entry name" value="TPR-like_helical_dom_sf"/>
</dbReference>
<accession>A0ABZ1MFP6</accession>
<dbReference type="EMBL" id="CP108341">
    <property type="protein sequence ID" value="WTW26724.1"/>
    <property type="molecule type" value="Genomic_DNA"/>
</dbReference>
<evidence type="ECO:0000313" key="2">
    <source>
        <dbReference type="EMBL" id="WTW26724.1"/>
    </source>
</evidence>
<evidence type="ECO:0000313" key="3">
    <source>
        <dbReference type="Proteomes" id="UP001621512"/>
    </source>
</evidence>
<dbReference type="SUPFAM" id="SSF48452">
    <property type="entry name" value="TPR-like"/>
    <property type="match status" value="1"/>
</dbReference>
<name>A0ABZ1MFP6_STREF</name>
<proteinExistence type="predicted"/>
<protein>
    <submittedName>
        <fullName evidence="2">Tetratricopeptide repeat protein</fullName>
    </submittedName>
</protein>
<dbReference type="Gene3D" id="1.25.40.10">
    <property type="entry name" value="Tetratricopeptide repeat domain"/>
    <property type="match status" value="1"/>
</dbReference>
<dbReference type="Proteomes" id="UP001621512">
    <property type="component" value="Chromosome"/>
</dbReference>
<sequence length="175" mass="19280">MNQDWEDRVTALWARFDDYAEEETDEARFRAEIDALVAELPDGSPLGPFEQACAWDSTGRSDQAVPLYREALRRGLADASPYKARRTKIQLASSLRNTGRADEGLALLAPELVAPSDELDDPVRATLALCLSSLGRDREGLSLALGALAPHLPRYQRSMANYARLLVEPQEQPGA</sequence>
<reference evidence="2 3" key="1">
    <citation type="submission" date="2022-10" db="EMBL/GenBank/DDBJ databases">
        <title>The complete genomes of actinobacterial strains from the NBC collection.</title>
        <authorList>
            <person name="Joergensen T.S."/>
            <person name="Alvarez Arevalo M."/>
            <person name="Sterndorff E.B."/>
            <person name="Faurdal D."/>
            <person name="Vuksanovic O."/>
            <person name="Mourched A.-S."/>
            <person name="Charusanti P."/>
            <person name="Shaw S."/>
            <person name="Blin K."/>
            <person name="Weber T."/>
        </authorList>
    </citation>
    <scope>NUCLEOTIDE SEQUENCE [LARGE SCALE GENOMIC DNA]</scope>
    <source>
        <strain evidence="2 3">NBC_00017</strain>
    </source>
</reference>
<gene>
    <name evidence="2" type="ORF">OHU35_11990</name>
</gene>
<dbReference type="InterPro" id="IPR041656">
    <property type="entry name" value="TPR_5"/>
</dbReference>
<dbReference type="Pfam" id="PF12688">
    <property type="entry name" value="TPR_5"/>
    <property type="match status" value="1"/>
</dbReference>
<feature type="domain" description="Tetratrico peptide repeat group 5" evidence="1">
    <location>
        <begin position="49"/>
        <end position="166"/>
    </location>
</feature>
<evidence type="ECO:0000259" key="1">
    <source>
        <dbReference type="Pfam" id="PF12688"/>
    </source>
</evidence>
<dbReference type="RefSeq" id="WP_189724657.1">
    <property type="nucleotide sequence ID" value="NZ_BMUK01000006.1"/>
</dbReference>
<keyword evidence="3" id="KW-1185">Reference proteome</keyword>
<organism evidence="2 3">
    <name type="scientific">Streptomyces purpurascens</name>
    <dbReference type="NCBI Taxonomy" id="1924"/>
    <lineage>
        <taxon>Bacteria</taxon>
        <taxon>Bacillati</taxon>
        <taxon>Actinomycetota</taxon>
        <taxon>Actinomycetes</taxon>
        <taxon>Kitasatosporales</taxon>
        <taxon>Streptomycetaceae</taxon>
        <taxon>Streptomyces</taxon>
    </lineage>
</organism>